<comment type="caution">
    <text evidence="3">The sequence shown here is derived from an EMBL/GenBank/DDBJ whole genome shotgun (WGS) entry which is preliminary data.</text>
</comment>
<keyword evidence="4" id="KW-1185">Reference proteome</keyword>
<dbReference type="Gene3D" id="3.90.550.10">
    <property type="entry name" value="Spore Coat Polysaccharide Biosynthesis Protein SpsA, Chain A"/>
    <property type="match status" value="1"/>
</dbReference>
<keyword evidence="1" id="KW-1133">Transmembrane helix</keyword>
<gene>
    <name evidence="3" type="ORF">HY36_03755</name>
</gene>
<keyword evidence="1" id="KW-0812">Transmembrane</keyword>
<dbReference type="RefSeq" id="WP_051602617.1">
    <property type="nucleotide sequence ID" value="NZ_AWFH01000012.1"/>
</dbReference>
<evidence type="ECO:0000313" key="3">
    <source>
        <dbReference type="EMBL" id="KCZ61671.1"/>
    </source>
</evidence>
<dbReference type="InterPro" id="IPR029044">
    <property type="entry name" value="Nucleotide-diphossugar_trans"/>
</dbReference>
<sequence>MTDTDLPRLNIAVLLPCYNEGKSIASVVIGFRKALPSARIYVYDNNSSDDTSSQAAFAGATVVPSRRQGKGNVVRQMFADIEADVYIMADGDGTYDPSAAPRMIDTLLADRADMVVGTRRNVTEDAGRNGHAFGNRLFNKIYRALFGSEFTDIFSGYRAFTRRFAKSFPASSPGFEIETEMSVHASSLRLPVSEIEFDYGRRVEGSESKLSTFRDGFRILRMMGMLMKETKPFVFFSAVSAVLFGTATLLSLPILVEYFETGLVSRMPTWMLAMTLTLGAMMSFTAGVILDSLARSRIEQKRIHYLSIAPARGEGGIGGRMQRTEDDPATYLQDLSRKTGT</sequence>
<name>A0A059E1W1_9PROT</name>
<evidence type="ECO:0000259" key="2">
    <source>
        <dbReference type="Pfam" id="PF00535"/>
    </source>
</evidence>
<dbReference type="eggNOG" id="COG0463">
    <property type="taxonomic scope" value="Bacteria"/>
</dbReference>
<reference evidence="3 4" key="1">
    <citation type="journal article" date="2014" name="Antonie Van Leeuwenhoek">
        <title>Hyphomonas beringensis sp. nov. and Hyphomonas chukchiensis sp. nov., isolated from surface seawater of the Bering Sea and Chukchi Sea.</title>
        <authorList>
            <person name="Li C."/>
            <person name="Lai Q."/>
            <person name="Li G."/>
            <person name="Dong C."/>
            <person name="Wang J."/>
            <person name="Liao Y."/>
            <person name="Shao Z."/>
        </authorList>
    </citation>
    <scope>NUCLEOTIDE SEQUENCE [LARGE SCALE GENOMIC DNA]</scope>
    <source>
        <strain evidence="3 4">22II1-22F38</strain>
    </source>
</reference>
<evidence type="ECO:0000313" key="4">
    <source>
        <dbReference type="Proteomes" id="UP000024547"/>
    </source>
</evidence>
<dbReference type="PANTHER" id="PTHR48090:SF7">
    <property type="entry name" value="RFBJ PROTEIN"/>
    <property type="match status" value="1"/>
</dbReference>
<organism evidence="3 4">
    <name type="scientific">Hyphomonas atlantica</name>
    <dbReference type="NCBI Taxonomy" id="1280948"/>
    <lineage>
        <taxon>Bacteria</taxon>
        <taxon>Pseudomonadati</taxon>
        <taxon>Pseudomonadota</taxon>
        <taxon>Alphaproteobacteria</taxon>
        <taxon>Hyphomonadales</taxon>
        <taxon>Hyphomonadaceae</taxon>
        <taxon>Hyphomonas</taxon>
    </lineage>
</organism>
<keyword evidence="1" id="KW-0472">Membrane</keyword>
<evidence type="ECO:0000256" key="1">
    <source>
        <dbReference type="SAM" id="Phobius"/>
    </source>
</evidence>
<accession>A0A059E1W1</accession>
<dbReference type="STRING" id="1280948.HY36_03755"/>
<dbReference type="PATRIC" id="fig|1280948.3.peg.1581"/>
<dbReference type="EMBL" id="AWFH01000012">
    <property type="protein sequence ID" value="KCZ61671.1"/>
    <property type="molecule type" value="Genomic_DNA"/>
</dbReference>
<dbReference type="InterPro" id="IPR001173">
    <property type="entry name" value="Glyco_trans_2-like"/>
</dbReference>
<protein>
    <recommendedName>
        <fullName evidence="2">Glycosyltransferase 2-like domain-containing protein</fullName>
    </recommendedName>
</protein>
<dbReference type="AlphaFoldDB" id="A0A059E1W1"/>
<feature type="transmembrane region" description="Helical" evidence="1">
    <location>
        <begin position="233"/>
        <end position="256"/>
    </location>
</feature>
<proteinExistence type="predicted"/>
<dbReference type="SUPFAM" id="SSF53448">
    <property type="entry name" value="Nucleotide-diphospho-sugar transferases"/>
    <property type="match status" value="1"/>
</dbReference>
<dbReference type="Proteomes" id="UP000024547">
    <property type="component" value="Unassembled WGS sequence"/>
</dbReference>
<dbReference type="Pfam" id="PF00535">
    <property type="entry name" value="Glycos_transf_2"/>
    <property type="match status" value="1"/>
</dbReference>
<dbReference type="CDD" id="cd04179">
    <property type="entry name" value="DPM_DPG-synthase_like"/>
    <property type="match status" value="1"/>
</dbReference>
<feature type="domain" description="Glycosyltransferase 2-like" evidence="2">
    <location>
        <begin position="13"/>
        <end position="165"/>
    </location>
</feature>
<dbReference type="PANTHER" id="PTHR48090">
    <property type="entry name" value="UNDECAPRENYL-PHOSPHATE 4-DEOXY-4-FORMAMIDO-L-ARABINOSE TRANSFERASE-RELATED"/>
    <property type="match status" value="1"/>
</dbReference>
<dbReference type="OrthoDB" id="3177103at2"/>
<feature type="transmembrane region" description="Helical" evidence="1">
    <location>
        <begin position="268"/>
        <end position="294"/>
    </location>
</feature>
<dbReference type="InterPro" id="IPR050256">
    <property type="entry name" value="Glycosyltransferase_2"/>
</dbReference>